<evidence type="ECO:0000313" key="8">
    <source>
        <dbReference type="EMBL" id="OXM58497.1"/>
    </source>
</evidence>
<dbReference type="InterPro" id="IPR016162">
    <property type="entry name" value="Ald_DH_N"/>
</dbReference>
<evidence type="ECO:0000256" key="1">
    <source>
        <dbReference type="ARBA" id="ARBA00009986"/>
    </source>
</evidence>
<feature type="active site" evidence="5">
    <location>
        <position position="249"/>
    </location>
</feature>
<dbReference type="InterPro" id="IPR029510">
    <property type="entry name" value="Ald_DH_CS_GLU"/>
</dbReference>
<keyword evidence="2 6" id="KW-0560">Oxidoreductase</keyword>
<dbReference type="PANTHER" id="PTHR42804:SF1">
    <property type="entry name" value="ALDEHYDE DEHYDROGENASE-RELATED"/>
    <property type="match status" value="1"/>
</dbReference>
<dbReference type="PANTHER" id="PTHR42804">
    <property type="entry name" value="ALDEHYDE DEHYDROGENASE"/>
    <property type="match status" value="1"/>
</dbReference>
<evidence type="ECO:0000259" key="7">
    <source>
        <dbReference type="Pfam" id="PF00171"/>
    </source>
</evidence>
<dbReference type="FunFam" id="3.40.309.10:FF:000012">
    <property type="entry name" value="Betaine aldehyde dehydrogenase"/>
    <property type="match status" value="1"/>
</dbReference>
<dbReference type="Proteomes" id="UP000215223">
    <property type="component" value="Unassembled WGS sequence"/>
</dbReference>
<dbReference type="FunFam" id="3.40.605.10:FF:000007">
    <property type="entry name" value="NAD/NADP-dependent betaine aldehyde dehydrogenase"/>
    <property type="match status" value="1"/>
</dbReference>
<dbReference type="Gene3D" id="3.40.309.10">
    <property type="entry name" value="Aldehyde Dehydrogenase, Chain A, domain 2"/>
    <property type="match status" value="1"/>
</dbReference>
<evidence type="ECO:0000313" key="9">
    <source>
        <dbReference type="Proteomes" id="UP000215223"/>
    </source>
</evidence>
<gene>
    <name evidence="8" type="ORF">CFP71_02865</name>
</gene>
<dbReference type="PROSITE" id="PS00070">
    <property type="entry name" value="ALDEHYDE_DEHYDR_CYS"/>
    <property type="match status" value="1"/>
</dbReference>
<dbReference type="CDD" id="cd07138">
    <property type="entry name" value="ALDH_CddD_SSP0762"/>
    <property type="match status" value="1"/>
</dbReference>
<dbReference type="EMBL" id="NMQT01000011">
    <property type="protein sequence ID" value="OXM58497.1"/>
    <property type="molecule type" value="Genomic_DNA"/>
</dbReference>
<dbReference type="InterPro" id="IPR016163">
    <property type="entry name" value="Ald_DH_C"/>
</dbReference>
<keyword evidence="9" id="KW-1185">Reference proteome</keyword>
<dbReference type="RefSeq" id="WP_093932258.1">
    <property type="nucleotide sequence ID" value="NZ_NMQT01000011.1"/>
</dbReference>
<proteinExistence type="inferred from homology"/>
<dbReference type="InterPro" id="IPR016161">
    <property type="entry name" value="Ald_DH/histidinol_DH"/>
</dbReference>
<comment type="catalytic activity">
    <reaction evidence="4">
        <text>an aldehyde + NAD(+) + H2O = a carboxylate + NADH + 2 H(+)</text>
        <dbReference type="Rhea" id="RHEA:16185"/>
        <dbReference type="ChEBI" id="CHEBI:15377"/>
        <dbReference type="ChEBI" id="CHEBI:15378"/>
        <dbReference type="ChEBI" id="CHEBI:17478"/>
        <dbReference type="ChEBI" id="CHEBI:29067"/>
        <dbReference type="ChEBI" id="CHEBI:57540"/>
        <dbReference type="ChEBI" id="CHEBI:57945"/>
        <dbReference type="EC" id="1.2.1.3"/>
    </reaction>
</comment>
<evidence type="ECO:0000256" key="2">
    <source>
        <dbReference type="ARBA" id="ARBA00023002"/>
    </source>
</evidence>
<reference evidence="8 9" key="1">
    <citation type="submission" date="2017-07" db="EMBL/GenBank/DDBJ databases">
        <title>Amycolatopsis thailandensis Genome sequencing and assembly.</title>
        <authorList>
            <person name="Kaur N."/>
            <person name="Mayilraj S."/>
        </authorList>
    </citation>
    <scope>NUCLEOTIDE SEQUENCE [LARGE SCALE GENOMIC DNA]</scope>
    <source>
        <strain evidence="8 9">JCM 16380</strain>
    </source>
</reference>
<evidence type="ECO:0000256" key="4">
    <source>
        <dbReference type="ARBA" id="ARBA00049194"/>
    </source>
</evidence>
<accession>A0A229SHZ6</accession>
<dbReference type="PROSITE" id="PS00687">
    <property type="entry name" value="ALDEHYDE_DEHYDR_GLU"/>
    <property type="match status" value="1"/>
</dbReference>
<protein>
    <recommendedName>
        <fullName evidence="3">aldehyde dehydrogenase (NAD(+))</fullName>
        <ecNumber evidence="3">1.2.1.3</ecNumber>
    </recommendedName>
</protein>
<dbReference type="Pfam" id="PF00171">
    <property type="entry name" value="Aldedh"/>
    <property type="match status" value="1"/>
</dbReference>
<sequence>MVTEFPFGTEFYIDGKWIEPTSTTTADVVDPATERTIARVRLAGAEDVDRAVAAAKSAFPTWSRTDPRERSALLRRISEVYRRRSPELSAAITAEMGAPVKLAGKAQVPAGLGHVLTGIEVLDDYPFERLRGSTVIRREPVGVCALITPWNWPLNQILCKVVPALATGCTMVLKPSERAPLSASLLAEILAEAGVPDGVFNLVHGDGPGAGTLLAKHADVDMVSFTGSTHVGVLVSRNAAGTIKRVSLELGGKSANVVLPDADLPAAVRTVVDGCFRNTGQSCNATTRVLVQHDQAAELISLLEKAVEAISVGDPRSPGTELGPVGNKAQFEKVQALIWSGIEEGARLVTGGLGAPDGLDLGFFVKPTVFADVTPDMRIAREEIFGPVLAVLTYEDEEDAIRIANDSDYGLSGAVQSADPEHALAVARRIRTGMVGVNGAGSDLHAPFGGYGQSGNGREWGEYGFDEYTELKAILGAVAHD</sequence>
<dbReference type="GO" id="GO:0004029">
    <property type="term" value="F:aldehyde dehydrogenase (NAD+) activity"/>
    <property type="evidence" value="ECO:0007669"/>
    <property type="project" value="UniProtKB-EC"/>
</dbReference>
<feature type="domain" description="Aldehyde dehydrogenase" evidence="7">
    <location>
        <begin position="17"/>
        <end position="474"/>
    </location>
</feature>
<name>A0A229SHZ6_9PSEU</name>
<comment type="similarity">
    <text evidence="1 6">Belongs to the aldehyde dehydrogenase family.</text>
</comment>
<dbReference type="OrthoDB" id="6882680at2"/>
<dbReference type="SUPFAM" id="SSF53720">
    <property type="entry name" value="ALDH-like"/>
    <property type="match status" value="1"/>
</dbReference>
<evidence type="ECO:0000256" key="5">
    <source>
        <dbReference type="PROSITE-ProRule" id="PRU10007"/>
    </source>
</evidence>
<dbReference type="AlphaFoldDB" id="A0A229SHZ6"/>
<dbReference type="Gene3D" id="3.40.605.10">
    <property type="entry name" value="Aldehyde Dehydrogenase, Chain A, domain 1"/>
    <property type="match status" value="1"/>
</dbReference>
<organism evidence="8 9">
    <name type="scientific">Amycolatopsis thailandensis</name>
    <dbReference type="NCBI Taxonomy" id="589330"/>
    <lineage>
        <taxon>Bacteria</taxon>
        <taxon>Bacillati</taxon>
        <taxon>Actinomycetota</taxon>
        <taxon>Actinomycetes</taxon>
        <taxon>Pseudonocardiales</taxon>
        <taxon>Pseudonocardiaceae</taxon>
        <taxon>Amycolatopsis</taxon>
    </lineage>
</organism>
<dbReference type="InterPro" id="IPR015590">
    <property type="entry name" value="Aldehyde_DH_dom"/>
</dbReference>
<evidence type="ECO:0000256" key="3">
    <source>
        <dbReference type="ARBA" id="ARBA00024226"/>
    </source>
</evidence>
<comment type="caution">
    <text evidence="8">The sequence shown here is derived from an EMBL/GenBank/DDBJ whole genome shotgun (WGS) entry which is preliminary data.</text>
</comment>
<evidence type="ECO:0000256" key="6">
    <source>
        <dbReference type="RuleBase" id="RU003345"/>
    </source>
</evidence>
<dbReference type="EC" id="1.2.1.3" evidence="3"/>
<dbReference type="InterPro" id="IPR016160">
    <property type="entry name" value="Ald_DH_CS_CYS"/>
</dbReference>